<dbReference type="Proteomes" id="UP001280629">
    <property type="component" value="Unassembled WGS sequence"/>
</dbReference>
<dbReference type="Pfam" id="PF01051">
    <property type="entry name" value="Rep3_N"/>
    <property type="match status" value="1"/>
</dbReference>
<dbReference type="SUPFAM" id="SSF46785">
    <property type="entry name" value="Winged helix' DNA-binding domain"/>
    <property type="match status" value="2"/>
</dbReference>
<protein>
    <submittedName>
        <fullName evidence="4">Replication initiation protein</fullName>
    </submittedName>
</protein>
<dbReference type="InterPro" id="IPR036390">
    <property type="entry name" value="WH_DNA-bd_sf"/>
</dbReference>
<gene>
    <name evidence="4" type="ORF">QT716_15940</name>
</gene>
<dbReference type="Pfam" id="PF21205">
    <property type="entry name" value="Rep3_C"/>
    <property type="match status" value="1"/>
</dbReference>
<dbReference type="Gene3D" id="1.10.10.10">
    <property type="entry name" value="Winged helix-like DNA-binding domain superfamily/Winged helix DNA-binding domain"/>
    <property type="match status" value="2"/>
</dbReference>
<evidence type="ECO:0000256" key="1">
    <source>
        <dbReference type="ARBA" id="ARBA00038283"/>
    </source>
</evidence>
<organism evidence="4 5">
    <name type="scientific">Sporosarcina aquimarina</name>
    <dbReference type="NCBI Taxonomy" id="114975"/>
    <lineage>
        <taxon>Bacteria</taxon>
        <taxon>Bacillati</taxon>
        <taxon>Bacillota</taxon>
        <taxon>Bacilli</taxon>
        <taxon>Bacillales</taxon>
        <taxon>Caryophanaceae</taxon>
        <taxon>Sporosarcina</taxon>
    </lineage>
</organism>
<feature type="compositionally biased region" description="Basic and acidic residues" evidence="2">
    <location>
        <begin position="361"/>
        <end position="373"/>
    </location>
</feature>
<feature type="domain" description="Initiator Rep protein WH1" evidence="3">
    <location>
        <begin position="5"/>
        <end position="150"/>
    </location>
</feature>
<feature type="region of interest" description="Disordered" evidence="2">
    <location>
        <begin position="352"/>
        <end position="373"/>
    </location>
</feature>
<proteinExistence type="inferred from homology"/>
<accession>A0ABU4G3F6</accession>
<keyword evidence="5" id="KW-1185">Reference proteome</keyword>
<sequence>MKEHIVTQKNELVEAHHIDPLSVNEQKVVLTMISMIEPADDDFKTYLLSVKDFAEMVGLKGESTYSEIKKISKTLVSKVIEIPIGKKDWLVATWASSVRYRSSEGTVEFSFDSKLKPYLLQLKNQFTSYKLTNILNLKSTYSIRLYELMKKWQHLGRWECSVEELRGILGAKLVKSYSVYGNFKNRVLLPALVELNDKTDVQISFSEIKKGRKVERIEFTIRHAPEKEIKLPESKKRLEQPKKAPENEEVRIRLNRLADKELYQFDPNYFSQMYEAAFVIWGDQAETELALIIRYVNVEESVKKPLGFIKSQIKLAWEASERGERPTFAELQPTKKRVTGRQEVIPDWFKEIEDSNDTIEPNEKEPDAEVEKKRQELQKKLNDMRKEKKGNN</sequence>
<comment type="caution">
    <text evidence="4">The sequence shown here is derived from an EMBL/GenBank/DDBJ whole genome shotgun (WGS) entry which is preliminary data.</text>
</comment>
<evidence type="ECO:0000313" key="4">
    <source>
        <dbReference type="EMBL" id="MDW0111514.1"/>
    </source>
</evidence>
<dbReference type="RefSeq" id="WP_317937181.1">
    <property type="nucleotide sequence ID" value="NZ_JAUBDH010000017.1"/>
</dbReference>
<dbReference type="EMBL" id="JAUBDH010000017">
    <property type="protein sequence ID" value="MDW0111514.1"/>
    <property type="molecule type" value="Genomic_DNA"/>
</dbReference>
<reference evidence="4 5" key="1">
    <citation type="submission" date="2023-06" db="EMBL/GenBank/DDBJ databases">
        <title>Sporosarcina sp. nov., isolated from Korean traditional fermented seafood 'Jeotgal'.</title>
        <authorList>
            <person name="Yang A.-I."/>
            <person name="Shin N.-R."/>
        </authorList>
    </citation>
    <scope>NUCLEOTIDE SEQUENCE [LARGE SCALE GENOMIC DNA]</scope>
    <source>
        <strain evidence="4 5">KCTC3840</strain>
    </source>
</reference>
<evidence type="ECO:0000313" key="5">
    <source>
        <dbReference type="Proteomes" id="UP001280629"/>
    </source>
</evidence>
<name>A0ABU4G3F6_9BACL</name>
<dbReference type="InterPro" id="IPR000525">
    <property type="entry name" value="Initiator_Rep_WH1"/>
</dbReference>
<comment type="similarity">
    <text evidence="1">Belongs to the initiator RepB protein family.</text>
</comment>
<dbReference type="InterPro" id="IPR036388">
    <property type="entry name" value="WH-like_DNA-bd_sf"/>
</dbReference>
<evidence type="ECO:0000259" key="3">
    <source>
        <dbReference type="Pfam" id="PF01051"/>
    </source>
</evidence>
<evidence type="ECO:0000256" key="2">
    <source>
        <dbReference type="SAM" id="MobiDB-lite"/>
    </source>
</evidence>